<dbReference type="PROSITE" id="PS50974">
    <property type="entry name" value="ADOMET_ACTIVATION"/>
    <property type="match status" value="1"/>
</dbReference>
<dbReference type="InterPro" id="IPR011822">
    <property type="entry name" value="MetH"/>
</dbReference>
<evidence type="ECO:0000256" key="17">
    <source>
        <dbReference type="ARBA" id="ARBA00023285"/>
    </source>
</evidence>
<evidence type="ECO:0000256" key="11">
    <source>
        <dbReference type="ARBA" id="ARBA00022679"/>
    </source>
</evidence>
<dbReference type="RefSeq" id="WP_316410919.1">
    <property type="nucleotide sequence ID" value="NZ_AP027081.1"/>
</dbReference>
<evidence type="ECO:0000313" key="29">
    <source>
        <dbReference type="EMBL" id="BDU75256.1"/>
    </source>
</evidence>
<dbReference type="EMBL" id="AP027081">
    <property type="protein sequence ID" value="BDU75256.1"/>
    <property type="molecule type" value="Genomic_DNA"/>
</dbReference>
<dbReference type="GO" id="GO:0031419">
    <property type="term" value="F:cobalamin binding"/>
    <property type="evidence" value="ECO:0007669"/>
    <property type="project" value="UniProtKB-UniRule"/>
</dbReference>
<dbReference type="Proteomes" id="UP001228113">
    <property type="component" value="Chromosome"/>
</dbReference>
<dbReference type="InterPro" id="IPR004223">
    <property type="entry name" value="VitB12-dep_Met_synth_activ_dom"/>
</dbReference>
<evidence type="ECO:0000256" key="19">
    <source>
        <dbReference type="NCBIfam" id="TIGR02082"/>
    </source>
</evidence>
<evidence type="ECO:0000256" key="4">
    <source>
        <dbReference type="ARBA" id="ARBA00005178"/>
    </source>
</evidence>
<dbReference type="GO" id="GO:0032259">
    <property type="term" value="P:methylation"/>
    <property type="evidence" value="ECO:0007669"/>
    <property type="project" value="UniProtKB-KW"/>
</dbReference>
<dbReference type="InterPro" id="IPR036589">
    <property type="entry name" value="HCY_dom_sf"/>
</dbReference>
<dbReference type="Pfam" id="PF02965">
    <property type="entry name" value="Met_synt_B12"/>
    <property type="match status" value="1"/>
</dbReference>
<feature type="binding site" evidence="22">
    <location>
        <position position="1090"/>
    </location>
    <ligand>
        <name>S-adenosyl-L-methionine</name>
        <dbReference type="ChEBI" id="CHEBI:59789"/>
    </ligand>
</feature>
<feature type="binding site" evidence="22">
    <location>
        <begin position="1144"/>
        <end position="1145"/>
    </location>
    <ligand>
        <name>S-adenosyl-L-methionine</name>
        <dbReference type="ChEBI" id="CHEBI:59789"/>
    </ligand>
</feature>
<dbReference type="GO" id="GO:0008705">
    <property type="term" value="F:methionine synthase activity"/>
    <property type="evidence" value="ECO:0007669"/>
    <property type="project" value="UniProtKB-UniRule"/>
</dbReference>
<dbReference type="SUPFAM" id="SSF52242">
    <property type="entry name" value="Cobalamin (vitamin B12)-binding domain"/>
    <property type="match status" value="1"/>
</dbReference>
<evidence type="ECO:0000259" key="25">
    <source>
        <dbReference type="PROSITE" id="PS50972"/>
    </source>
</evidence>
<dbReference type="SUPFAM" id="SSF47644">
    <property type="entry name" value="Methionine synthase domain"/>
    <property type="match status" value="1"/>
</dbReference>
<feature type="binding site" evidence="22">
    <location>
        <position position="826"/>
    </location>
    <ligand>
        <name>methylcob(III)alamin</name>
        <dbReference type="ChEBI" id="CHEBI:28115"/>
    </ligand>
</feature>
<comment type="function">
    <text evidence="18 20">Catalyzes the transfer of a methyl group from methyl-cobalamin to homocysteine, yielding enzyme-bound cob(I)alamin and methionine. Subsequently, remethylates the cofactor using methyltetrahydrofolate.</text>
</comment>
<dbReference type="AlphaFoldDB" id="A0AA48H0I8"/>
<comment type="cofactor">
    <cofactor evidence="3 20 21">
        <name>methylcob(III)alamin</name>
        <dbReference type="ChEBI" id="CHEBI:28115"/>
    </cofactor>
</comment>
<dbReference type="GO" id="GO:0050667">
    <property type="term" value="P:homocysteine metabolic process"/>
    <property type="evidence" value="ECO:0007669"/>
    <property type="project" value="TreeGrafter"/>
</dbReference>
<dbReference type="Pfam" id="PF02310">
    <property type="entry name" value="B12-binding"/>
    <property type="match status" value="1"/>
</dbReference>
<dbReference type="PROSITE" id="PS50972">
    <property type="entry name" value="PTERIN_BINDING"/>
    <property type="match status" value="1"/>
</dbReference>
<feature type="binding site" evidence="22">
    <location>
        <position position="770"/>
    </location>
    <ligand>
        <name>methylcob(III)alamin</name>
        <dbReference type="ChEBI" id="CHEBI:28115"/>
    </ligand>
</feature>
<evidence type="ECO:0000256" key="15">
    <source>
        <dbReference type="ARBA" id="ARBA00022833"/>
    </source>
</evidence>
<evidence type="ECO:0000256" key="18">
    <source>
        <dbReference type="ARBA" id="ARBA00025552"/>
    </source>
</evidence>
<keyword evidence="15 20" id="KW-0862">Zinc</keyword>
<feature type="binding site" evidence="21 23">
    <location>
        <position position="221"/>
    </location>
    <ligand>
        <name>Zn(2+)</name>
        <dbReference type="ChEBI" id="CHEBI:29105"/>
    </ligand>
</feature>
<keyword evidence="10 20" id="KW-0846">Cobalamin</keyword>
<dbReference type="GO" id="GO:0008270">
    <property type="term" value="F:zinc ion binding"/>
    <property type="evidence" value="ECO:0007669"/>
    <property type="project" value="UniProtKB-UniRule"/>
</dbReference>
<evidence type="ECO:0000256" key="1">
    <source>
        <dbReference type="ARBA" id="ARBA00001700"/>
    </source>
</evidence>
<feature type="binding site" evidence="22">
    <location>
        <position position="909"/>
    </location>
    <ligand>
        <name>S-adenosyl-L-methionine</name>
        <dbReference type="ChEBI" id="CHEBI:59789"/>
    </ligand>
</feature>
<evidence type="ECO:0000256" key="14">
    <source>
        <dbReference type="ARBA" id="ARBA00022737"/>
    </source>
</evidence>
<feature type="domain" description="Pterin-binding" evidence="25">
    <location>
        <begin position="333"/>
        <end position="588"/>
    </location>
</feature>
<evidence type="ECO:0000256" key="20">
    <source>
        <dbReference type="PIRNR" id="PIRNR000381"/>
    </source>
</evidence>
<dbReference type="Gene3D" id="1.10.1240.10">
    <property type="entry name" value="Methionine synthase domain"/>
    <property type="match status" value="1"/>
</dbReference>
<organism evidence="29 30">
    <name type="scientific">Mesoterricola sediminis</name>
    <dbReference type="NCBI Taxonomy" id="2927980"/>
    <lineage>
        <taxon>Bacteria</taxon>
        <taxon>Pseudomonadati</taxon>
        <taxon>Acidobacteriota</taxon>
        <taxon>Holophagae</taxon>
        <taxon>Holophagales</taxon>
        <taxon>Holophagaceae</taxon>
        <taxon>Mesoterricola</taxon>
    </lineage>
</organism>
<accession>A0AA48H0I8</accession>
<dbReference type="InterPro" id="IPR050554">
    <property type="entry name" value="Met_Synthase/Corrinoid"/>
</dbReference>
<evidence type="ECO:0000256" key="5">
    <source>
        <dbReference type="ARBA" id="ARBA00010398"/>
    </source>
</evidence>
<dbReference type="InterPro" id="IPR011005">
    <property type="entry name" value="Dihydropteroate_synth-like_sf"/>
</dbReference>
<dbReference type="Pfam" id="PF02607">
    <property type="entry name" value="B12-binding_2"/>
    <property type="match status" value="1"/>
</dbReference>
<evidence type="ECO:0000256" key="13">
    <source>
        <dbReference type="ARBA" id="ARBA00022723"/>
    </source>
</evidence>
<keyword evidence="11 20" id="KW-0808">Transferase</keyword>
<feature type="binding site" evidence="21 23">
    <location>
        <position position="287"/>
    </location>
    <ligand>
        <name>Zn(2+)</name>
        <dbReference type="ChEBI" id="CHEBI:29105"/>
    </ligand>
</feature>
<protein>
    <recommendedName>
        <fullName evidence="7 19">Methionine synthase</fullName>
        <ecNumber evidence="6 19">2.1.1.13</ecNumber>
    </recommendedName>
    <alternativeName>
        <fullName evidence="20">5-methyltetrahydrofolate--homocysteine methyltransferase</fullName>
    </alternativeName>
</protein>
<feature type="domain" description="B12-binding N-terminal" evidence="28">
    <location>
        <begin position="619"/>
        <end position="712"/>
    </location>
</feature>
<dbReference type="InterPro" id="IPR003726">
    <property type="entry name" value="HCY_dom"/>
</dbReference>
<dbReference type="InterPro" id="IPR036594">
    <property type="entry name" value="Meth_synthase_dom"/>
</dbReference>
<feature type="binding site" description="axial binding residue" evidence="21">
    <location>
        <position position="725"/>
    </location>
    <ligand>
        <name>methylcob(III)alamin</name>
        <dbReference type="ChEBI" id="CHEBI:28115"/>
    </ligand>
    <ligandPart>
        <name>Co</name>
        <dbReference type="ChEBI" id="CHEBI:27638"/>
    </ligandPart>
</feature>
<dbReference type="Gene3D" id="3.20.20.330">
    <property type="entry name" value="Homocysteine-binding-like domain"/>
    <property type="match status" value="1"/>
</dbReference>
<keyword evidence="14" id="KW-0677">Repeat</keyword>
<evidence type="ECO:0000256" key="9">
    <source>
        <dbReference type="ARBA" id="ARBA00022605"/>
    </source>
</evidence>
<comment type="similarity">
    <text evidence="5">Belongs to the vitamin-B12 dependent methionine synthase family.</text>
</comment>
<evidence type="ECO:0000256" key="21">
    <source>
        <dbReference type="PIRSR" id="PIRSR000381-1"/>
    </source>
</evidence>
<dbReference type="InterPro" id="IPR000489">
    <property type="entry name" value="Pterin-binding_dom"/>
</dbReference>
<dbReference type="SUPFAM" id="SSF51717">
    <property type="entry name" value="Dihydropteroate synthetase-like"/>
    <property type="match status" value="1"/>
</dbReference>
<proteinExistence type="inferred from homology"/>
<dbReference type="InterPro" id="IPR037010">
    <property type="entry name" value="VitB12-dep_Met_synth_activ_sf"/>
</dbReference>
<dbReference type="InterPro" id="IPR006158">
    <property type="entry name" value="Cobalamin-bd"/>
</dbReference>
<dbReference type="PROSITE" id="PS51332">
    <property type="entry name" value="B12_BINDING"/>
    <property type="match status" value="1"/>
</dbReference>
<evidence type="ECO:0000256" key="7">
    <source>
        <dbReference type="ARBA" id="ARBA00013998"/>
    </source>
</evidence>
<dbReference type="Gene3D" id="3.20.20.20">
    <property type="entry name" value="Dihydropteroate synthase-like"/>
    <property type="match status" value="1"/>
</dbReference>
<evidence type="ECO:0000256" key="10">
    <source>
        <dbReference type="ARBA" id="ARBA00022628"/>
    </source>
</evidence>
<comment type="cofactor">
    <cofactor evidence="2 20 23">
        <name>Zn(2+)</name>
        <dbReference type="ChEBI" id="CHEBI:29105"/>
    </cofactor>
</comment>
<dbReference type="PANTHER" id="PTHR45833:SF1">
    <property type="entry name" value="METHIONINE SYNTHASE"/>
    <property type="match status" value="1"/>
</dbReference>
<evidence type="ECO:0000256" key="3">
    <source>
        <dbReference type="ARBA" id="ARBA00001956"/>
    </source>
</evidence>
<evidence type="ECO:0000256" key="22">
    <source>
        <dbReference type="PIRSR" id="PIRSR000381-2"/>
    </source>
</evidence>
<comment type="catalytic activity">
    <reaction evidence="1 20">
        <text>(6S)-5-methyl-5,6,7,8-tetrahydrofolate + L-homocysteine = (6S)-5,6,7,8-tetrahydrofolate + L-methionine</text>
        <dbReference type="Rhea" id="RHEA:11172"/>
        <dbReference type="ChEBI" id="CHEBI:18608"/>
        <dbReference type="ChEBI" id="CHEBI:57453"/>
        <dbReference type="ChEBI" id="CHEBI:57844"/>
        <dbReference type="ChEBI" id="CHEBI:58199"/>
        <dbReference type="EC" id="2.1.1.13"/>
    </reaction>
</comment>
<evidence type="ECO:0000256" key="8">
    <source>
        <dbReference type="ARBA" id="ARBA00022603"/>
    </source>
</evidence>
<dbReference type="InterPro" id="IPR003759">
    <property type="entry name" value="Cbl-bd_cap"/>
</dbReference>
<dbReference type="KEGG" id="msea:METESE_02140"/>
<gene>
    <name evidence="29" type="primary">metH</name>
    <name evidence="29" type="ORF">METESE_02140</name>
</gene>
<reference evidence="29" key="1">
    <citation type="journal article" date="2023" name="Int. J. Syst. Evol. Microbiol.">
        <title>Mesoterricola silvestris gen. nov., sp. nov., Mesoterricola sediminis sp. nov., Geothrix oryzae sp. nov., Geothrix edaphica sp. nov., Geothrix rubra sp. nov., and Geothrix limicola sp. nov., six novel members of Acidobacteriota isolated from soils.</title>
        <authorList>
            <person name="Itoh H."/>
            <person name="Sugisawa Y."/>
            <person name="Mise K."/>
            <person name="Xu Z."/>
            <person name="Kuniyasu M."/>
            <person name="Ushijima N."/>
            <person name="Kawano K."/>
            <person name="Kobayashi E."/>
            <person name="Shiratori Y."/>
            <person name="Masuda Y."/>
            <person name="Senoo K."/>
        </authorList>
    </citation>
    <scope>NUCLEOTIDE SEQUENCE</scope>
    <source>
        <strain evidence="29">W786</strain>
    </source>
</reference>
<dbReference type="NCBIfam" id="TIGR02082">
    <property type="entry name" value="metH"/>
    <property type="match status" value="1"/>
</dbReference>
<comment type="pathway">
    <text evidence="4 20">Amino-acid biosynthesis; L-methionine biosynthesis via de novo pathway; L-methionine from L-homocysteine (MetH route): step 1/1.</text>
</comment>
<feature type="binding site" evidence="22">
    <location>
        <begin position="722"/>
        <end position="726"/>
    </location>
    <ligand>
        <name>methylcob(III)alamin</name>
        <dbReference type="ChEBI" id="CHEBI:28115"/>
    </ligand>
</feature>
<dbReference type="Pfam" id="PF02574">
    <property type="entry name" value="S-methyl_trans"/>
    <property type="match status" value="1"/>
</dbReference>
<sequence length="1147" mass="123113">MTALSSFLLDQVLLLDGGMGTQIMARRPTVDDFGGSALDGCMEVLNARRPDWIRAIHADYLDAGADAVETNTFGANEVVLGEFGIADRTEELNATAARLALEVARDYDRRRYVIGSVGPGTKLLTLGHVGYDALFRSYLAQMRGLLRGGVDAVLIETSQDLGQMKVAVRAARAAMAELRLTRPLWVQATVETTGTLLLGTEIQAVITTLEMLGIDVLGLNCGTGPDEMHAPLQALAEASPCRISCLPNAGLPVNRDGALVYPLEPEAFAAKVARLAGTFGLGIVGGCCGTTPAHIRALRAALGTAPATRRVPAVDRSVSSLYQSVALRQEPRPLIVGERTNANGSKKFRDLLAAEDVDGLVEIAQDQQREGAHMLDVCVAYVGRDEAADMEAFLGKAVTQVTLPLMIDSTEVPVIERALRAAPGKCVVNSINFEDGDARARKVLDLCREYGAAVVGLTIDERGMARTAGDKAAIAARLVDLVVGEYGFNPSDLIIDPLTFTLGSGEEGMRRSALETLEAIRRIKAAHHGVLTLLGVSNVSFGLAPAARHVLNALMLYHAVKAGLDLAIFNSAKVIPVAAIPADQRAAAEDLLFDRRREDYDPLKTLMALFSGGAARPEAAVPEEGLPVAERLRRDIIGGAKRQILADVDEALAILPPLEIINDILLDGMRVVGERFGAGEMQLPFVLESAEAMKAAVKRIEPWIPRESSAAKGRIILATVKGDVHDIGKNLVEIILSNNGYEVVNLGIKQPIEAILQALETHGADAIGLSGLLVKSTTIMREDLVTMAERGLDIPVLLGGAALTRDYVAQQCQSVYPGPVLYAEDAFEGLRHMDRLTAKRAGGGAQPAPAPPAPEAPAITVLRRGGAAVPLTPDGQSAWVTRDLPSPEPPFWGVREAETPLATIFDFLDTFTVIRNRWSFTQGQLSDAAFEAVLQEKAEPLLAAWKARILGEGLLAPRARYGYFPVQADGDALRVFDPGRGRVLATLRLPRQATGRRLCIADFFHPAASGRFDVLPVQLVTLGQGAADLARRLYAEDKYQDYFLFHGLATELTEAFAEGLHARIRRELGIHGRDAAQLRQLFSQGYQGSRYSFGYPACPDLAGNGELLDLLDGGAIGVTLTEQCQMDPEYATSALVAWHPQARYFAV</sequence>
<evidence type="ECO:0000259" key="24">
    <source>
        <dbReference type="PROSITE" id="PS50970"/>
    </source>
</evidence>
<dbReference type="EC" id="2.1.1.13" evidence="6 19"/>
<evidence type="ECO:0000313" key="30">
    <source>
        <dbReference type="Proteomes" id="UP001228113"/>
    </source>
</evidence>
<dbReference type="SUPFAM" id="SSF56507">
    <property type="entry name" value="Methionine synthase activation domain-like"/>
    <property type="match status" value="1"/>
</dbReference>
<dbReference type="GO" id="GO:0005829">
    <property type="term" value="C:cytosol"/>
    <property type="evidence" value="ECO:0007669"/>
    <property type="project" value="TreeGrafter"/>
</dbReference>
<keyword evidence="8 20" id="KW-0489">Methyltransferase</keyword>
<evidence type="ECO:0000259" key="27">
    <source>
        <dbReference type="PROSITE" id="PS51332"/>
    </source>
</evidence>
<evidence type="ECO:0000256" key="6">
    <source>
        <dbReference type="ARBA" id="ARBA00012032"/>
    </source>
</evidence>
<dbReference type="SMART" id="SM01018">
    <property type="entry name" value="B12-binding_2"/>
    <property type="match status" value="1"/>
</dbReference>
<dbReference type="GO" id="GO:0046653">
    <property type="term" value="P:tetrahydrofolate metabolic process"/>
    <property type="evidence" value="ECO:0007669"/>
    <property type="project" value="TreeGrafter"/>
</dbReference>
<dbReference type="Gene3D" id="3.10.196.10">
    <property type="entry name" value="Vitamin B12-dependent methionine synthase, activation domain"/>
    <property type="match status" value="1"/>
</dbReference>
<evidence type="ECO:0000259" key="28">
    <source>
        <dbReference type="PROSITE" id="PS51337"/>
    </source>
</evidence>
<keyword evidence="17 20" id="KW-0170">Cobalt</keyword>
<evidence type="ECO:0000256" key="12">
    <source>
        <dbReference type="ARBA" id="ARBA00022691"/>
    </source>
</evidence>
<keyword evidence="30" id="KW-1185">Reference proteome</keyword>
<dbReference type="Pfam" id="PF00809">
    <property type="entry name" value="Pterin_bind"/>
    <property type="match status" value="1"/>
</dbReference>
<dbReference type="PANTHER" id="PTHR45833">
    <property type="entry name" value="METHIONINE SYNTHASE"/>
    <property type="match status" value="1"/>
</dbReference>
<evidence type="ECO:0000256" key="2">
    <source>
        <dbReference type="ARBA" id="ARBA00001947"/>
    </source>
</evidence>
<dbReference type="InterPro" id="IPR036724">
    <property type="entry name" value="Cobalamin-bd_sf"/>
</dbReference>
<dbReference type="PROSITE" id="PS50970">
    <property type="entry name" value="HCY"/>
    <property type="match status" value="1"/>
</dbReference>
<keyword evidence="16 20" id="KW-0486">Methionine biosynthesis</keyword>
<keyword evidence="12 20" id="KW-0949">S-adenosyl-L-methionine</keyword>
<feature type="domain" description="B12-binding" evidence="27">
    <location>
        <begin position="712"/>
        <end position="847"/>
    </location>
</feature>
<dbReference type="PIRSF" id="PIRSF000381">
    <property type="entry name" value="MetH"/>
    <property type="match status" value="1"/>
</dbReference>
<feature type="domain" description="Hcy-binding" evidence="24">
    <location>
        <begin position="1"/>
        <end position="302"/>
    </location>
</feature>
<name>A0AA48H0I8_9BACT</name>
<feature type="domain" description="AdoMet activation" evidence="26">
    <location>
        <begin position="860"/>
        <end position="1147"/>
    </location>
</feature>
<comment type="domain">
    <text evidence="20">Modular enzyme with four functionally distinct domains. The isolated Hcy-binding domain catalyzes methyl transfer from free methylcobalamin to homocysteine. The Hcy-binding domain in association with the pterin-binding domain catalyzes the methylation of cob(I)alamin by methyltetrahydrofolate and the methylation of homocysteine. The B12-binding domain binds the cofactor. The AdoMet activation domain binds S-adenosyl-L-methionine. Under aerobic conditions cob(I)alamin can be converted to inactive cob(II)alamin. Reductive methylation by S-adenosyl-L-methionine and flavodoxin regenerates methylcobalamin.</text>
</comment>
<feature type="binding site" evidence="21 23">
    <location>
        <position position="288"/>
    </location>
    <ligand>
        <name>Zn(2+)</name>
        <dbReference type="ChEBI" id="CHEBI:29105"/>
    </ligand>
</feature>
<evidence type="ECO:0000256" key="16">
    <source>
        <dbReference type="ARBA" id="ARBA00023167"/>
    </source>
</evidence>
<keyword evidence="9 20" id="KW-0028">Amino-acid biosynthesis</keyword>
<dbReference type="SUPFAM" id="SSF82282">
    <property type="entry name" value="Homocysteine S-methyltransferase"/>
    <property type="match status" value="1"/>
</dbReference>
<evidence type="ECO:0000259" key="26">
    <source>
        <dbReference type="PROSITE" id="PS50974"/>
    </source>
</evidence>
<dbReference type="PROSITE" id="PS51337">
    <property type="entry name" value="B12_BINDING_NTER"/>
    <property type="match status" value="1"/>
</dbReference>
<dbReference type="FunFam" id="3.20.20.20:FF:000007">
    <property type="entry name" value="Methionine synthase"/>
    <property type="match status" value="1"/>
</dbReference>
<dbReference type="Gene3D" id="3.40.50.280">
    <property type="entry name" value="Cobalamin-binding domain"/>
    <property type="match status" value="1"/>
</dbReference>
<evidence type="ECO:0000256" key="23">
    <source>
        <dbReference type="PROSITE-ProRule" id="PRU00333"/>
    </source>
</evidence>
<keyword evidence="13 20" id="KW-0479">Metal-binding</keyword>